<keyword evidence="5" id="KW-0694">RNA-binding</keyword>
<evidence type="ECO:0000256" key="2">
    <source>
        <dbReference type="ARBA" id="ARBA00022801"/>
    </source>
</evidence>
<comment type="catalytic activity">
    <reaction evidence="5">
        <text>ATP + H2O = ADP + phosphate + H(+)</text>
        <dbReference type="Rhea" id="RHEA:13065"/>
        <dbReference type="ChEBI" id="CHEBI:15377"/>
        <dbReference type="ChEBI" id="CHEBI:15378"/>
        <dbReference type="ChEBI" id="CHEBI:30616"/>
        <dbReference type="ChEBI" id="CHEBI:43474"/>
        <dbReference type="ChEBI" id="CHEBI:456216"/>
        <dbReference type="EC" id="3.6.4.13"/>
    </reaction>
</comment>
<feature type="region of interest" description="Disordered" evidence="6">
    <location>
        <begin position="1"/>
        <end position="55"/>
    </location>
</feature>
<evidence type="ECO:0000256" key="1">
    <source>
        <dbReference type="ARBA" id="ARBA00022741"/>
    </source>
</evidence>
<evidence type="ECO:0000256" key="4">
    <source>
        <dbReference type="RuleBase" id="RU000492"/>
    </source>
</evidence>
<dbReference type="InterPro" id="IPR027417">
    <property type="entry name" value="P-loop_NTPase"/>
</dbReference>
<keyword evidence="1 4" id="KW-0547">Nucleotide-binding</keyword>
<comment type="function">
    <text evidence="5">RNA helicase.</text>
</comment>
<name>A0A8S1J3Z5_9CHLO</name>
<dbReference type="GO" id="GO:0005524">
    <property type="term" value="F:ATP binding"/>
    <property type="evidence" value="ECO:0007669"/>
    <property type="project" value="UniProtKB-UniRule"/>
</dbReference>
<protein>
    <recommendedName>
        <fullName evidence="5">ATP-dependent RNA helicase</fullName>
        <ecNumber evidence="5">3.6.4.13</ecNumber>
    </recommendedName>
</protein>
<feature type="compositionally biased region" description="Basic residues" evidence="6">
    <location>
        <begin position="1"/>
        <end position="25"/>
    </location>
</feature>
<dbReference type="InterPro" id="IPR011545">
    <property type="entry name" value="DEAD/DEAH_box_helicase_dom"/>
</dbReference>
<dbReference type="GO" id="GO:0003723">
    <property type="term" value="F:RNA binding"/>
    <property type="evidence" value="ECO:0007669"/>
    <property type="project" value="UniProtKB-UniRule"/>
</dbReference>
<reference evidence="8" key="1">
    <citation type="submission" date="2020-12" db="EMBL/GenBank/DDBJ databases">
        <authorList>
            <person name="Iha C."/>
        </authorList>
    </citation>
    <scope>NUCLEOTIDE SEQUENCE</scope>
</reference>
<dbReference type="GO" id="GO:0016787">
    <property type="term" value="F:hydrolase activity"/>
    <property type="evidence" value="ECO:0007669"/>
    <property type="project" value="UniProtKB-KW"/>
</dbReference>
<evidence type="ECO:0000259" key="7">
    <source>
        <dbReference type="PROSITE" id="PS51192"/>
    </source>
</evidence>
<keyword evidence="9" id="KW-1185">Reference proteome</keyword>
<evidence type="ECO:0000256" key="3">
    <source>
        <dbReference type="ARBA" id="ARBA00022840"/>
    </source>
</evidence>
<feature type="non-terminal residue" evidence="8">
    <location>
        <position position="345"/>
    </location>
</feature>
<evidence type="ECO:0000313" key="8">
    <source>
        <dbReference type="EMBL" id="CAD7701845.1"/>
    </source>
</evidence>
<keyword evidence="3 4" id="KW-0067">ATP-binding</keyword>
<comment type="caution">
    <text evidence="8">The sequence shown here is derived from an EMBL/GenBank/DDBJ whole genome shotgun (WGS) entry which is preliminary data.</text>
</comment>
<dbReference type="PANTHER" id="PTHR24031">
    <property type="entry name" value="RNA HELICASE"/>
    <property type="match status" value="1"/>
</dbReference>
<dbReference type="InterPro" id="IPR000629">
    <property type="entry name" value="RNA-helicase_DEAD-box_CS"/>
</dbReference>
<dbReference type="InterPro" id="IPR014001">
    <property type="entry name" value="Helicase_ATP-bd"/>
</dbReference>
<gene>
    <name evidence="8" type="ORF">OSTQU699_LOCUS7202</name>
</gene>
<feature type="domain" description="Helicase ATP-binding" evidence="7">
    <location>
        <begin position="120"/>
        <end position="294"/>
    </location>
</feature>
<dbReference type="EMBL" id="CAJHUC010001643">
    <property type="protein sequence ID" value="CAD7701845.1"/>
    <property type="molecule type" value="Genomic_DNA"/>
</dbReference>
<dbReference type="EC" id="3.6.4.13" evidence="5"/>
<proteinExistence type="inferred from homology"/>
<comment type="similarity">
    <text evidence="4">Belongs to the DEAD box helicase family.</text>
</comment>
<dbReference type="CDD" id="cd17941">
    <property type="entry name" value="DEADc_DDX10"/>
    <property type="match status" value="1"/>
</dbReference>
<dbReference type="Pfam" id="PF00270">
    <property type="entry name" value="DEAD"/>
    <property type="match status" value="1"/>
</dbReference>
<evidence type="ECO:0000313" key="9">
    <source>
        <dbReference type="Proteomes" id="UP000708148"/>
    </source>
</evidence>
<dbReference type="AlphaFoldDB" id="A0A8S1J3Z5"/>
<dbReference type="SMART" id="SM00487">
    <property type="entry name" value="DEXDc"/>
    <property type="match status" value="1"/>
</dbReference>
<organism evidence="8 9">
    <name type="scientific">Ostreobium quekettii</name>
    <dbReference type="NCBI Taxonomy" id="121088"/>
    <lineage>
        <taxon>Eukaryota</taxon>
        <taxon>Viridiplantae</taxon>
        <taxon>Chlorophyta</taxon>
        <taxon>core chlorophytes</taxon>
        <taxon>Ulvophyceae</taxon>
        <taxon>TCBD clade</taxon>
        <taxon>Bryopsidales</taxon>
        <taxon>Ostreobineae</taxon>
        <taxon>Ostreobiaceae</taxon>
        <taxon>Ostreobium</taxon>
    </lineage>
</organism>
<dbReference type="OrthoDB" id="10259640at2759"/>
<sequence>MAARGGRHGRPGRGPRWRGRGRGAKRPRDPATGATGPITGHAAKKLKGSKKPDEAARLQEAIDSGALAAGAEANGTQAGSEGKGYAAAREFDELPISKGMKRGLAGASYVTMTAIQRAALPHALAGRDVLGAAKTGSGKTLAFVIPVIELLFRKHWSSLDGLGALIISPTRELAMQIFEELMKVGKHHDLSAGLLIGGKNVKEEQERIDRMNILVVTPGRLLQHMDETYGFDATNLQILVLDEADRILDMGFQGPMNAILENLPKDRQTLLFSATQTKSVKDLARLSLTDPEFLAVHSEATTATPVKLQQSVITCRLGDKVTVLWSFIKSHLKAKTLVFVSTCKQ</sequence>
<evidence type="ECO:0000256" key="6">
    <source>
        <dbReference type="SAM" id="MobiDB-lite"/>
    </source>
</evidence>
<dbReference type="PROSITE" id="PS00039">
    <property type="entry name" value="DEAD_ATP_HELICASE"/>
    <property type="match status" value="1"/>
</dbReference>
<dbReference type="PROSITE" id="PS51192">
    <property type="entry name" value="HELICASE_ATP_BIND_1"/>
    <property type="match status" value="1"/>
</dbReference>
<keyword evidence="2 4" id="KW-0378">Hydrolase</keyword>
<accession>A0A8S1J3Z5</accession>
<comment type="domain">
    <text evidence="5">The Q motif is unique to and characteristic of the DEAD box family of RNA helicases and controls ATP binding and hydrolysis.</text>
</comment>
<dbReference type="Proteomes" id="UP000708148">
    <property type="component" value="Unassembled WGS sequence"/>
</dbReference>
<keyword evidence="4" id="KW-0347">Helicase</keyword>
<dbReference type="SUPFAM" id="SSF52540">
    <property type="entry name" value="P-loop containing nucleoside triphosphate hydrolases"/>
    <property type="match status" value="1"/>
</dbReference>
<dbReference type="Gene3D" id="3.40.50.300">
    <property type="entry name" value="P-loop containing nucleotide triphosphate hydrolases"/>
    <property type="match status" value="1"/>
</dbReference>
<evidence type="ECO:0000256" key="5">
    <source>
        <dbReference type="RuleBase" id="RU365068"/>
    </source>
</evidence>
<dbReference type="GO" id="GO:0003724">
    <property type="term" value="F:RNA helicase activity"/>
    <property type="evidence" value="ECO:0007669"/>
    <property type="project" value="UniProtKB-EC"/>
</dbReference>